<dbReference type="RefSeq" id="WP_380040413.1">
    <property type="nucleotide sequence ID" value="NZ_JBHSEH010000018.1"/>
</dbReference>
<evidence type="ECO:0000313" key="1">
    <source>
        <dbReference type="EMBL" id="MFC4427182.1"/>
    </source>
</evidence>
<dbReference type="InterPro" id="IPR053917">
    <property type="entry name" value="DUF6979"/>
</dbReference>
<reference evidence="2" key="1">
    <citation type="journal article" date="2019" name="Int. J. Syst. Evol. Microbiol.">
        <title>The Global Catalogue of Microorganisms (GCM) 10K type strain sequencing project: providing services to taxonomists for standard genome sequencing and annotation.</title>
        <authorList>
            <consortium name="The Broad Institute Genomics Platform"/>
            <consortium name="The Broad Institute Genome Sequencing Center for Infectious Disease"/>
            <person name="Wu L."/>
            <person name="Ma J."/>
        </authorList>
    </citation>
    <scope>NUCLEOTIDE SEQUENCE [LARGE SCALE GENOMIC DNA]</scope>
    <source>
        <strain evidence="2">CCUG 56029</strain>
    </source>
</reference>
<evidence type="ECO:0000313" key="2">
    <source>
        <dbReference type="Proteomes" id="UP001595998"/>
    </source>
</evidence>
<name>A0ABV8XRJ1_9DEIO</name>
<dbReference type="PANTHER" id="PTHR46523">
    <property type="entry name" value="DCTP PYROPHOSPHATASE 1"/>
    <property type="match status" value="1"/>
</dbReference>
<dbReference type="Proteomes" id="UP001595998">
    <property type="component" value="Unassembled WGS sequence"/>
</dbReference>
<proteinExistence type="predicted"/>
<dbReference type="CDD" id="cd11537">
    <property type="entry name" value="NTP-PPase_RS21-C6_like"/>
    <property type="match status" value="1"/>
</dbReference>
<dbReference type="PANTHER" id="PTHR46523:SF1">
    <property type="entry name" value="DCTP PYROPHOSPHATASE 1"/>
    <property type="match status" value="1"/>
</dbReference>
<dbReference type="Pfam" id="PF22399">
    <property type="entry name" value="DUF6979"/>
    <property type="match status" value="1"/>
</dbReference>
<dbReference type="InterPro" id="IPR052555">
    <property type="entry name" value="dCTP_Pyrophosphatase"/>
</dbReference>
<sequence length="254" mass="27916">MDIPALQHQLRIFALERQWGRYHSPKNLVMALSVEVAELMEHFQWLTEEESRQPEQAGADVAGIGEEVADVLLYLLQLADQLGIDLETAVTHKLARNARKHPVPSAAMSEQGSPLPLRGPTVKPSMTVYERITVRAVQLLAEGLTPVEAWKQAGLVEAEAPGTRNKPCPRSAFVSLAEHGHIQGYQADAPTRSLTQNAAYCLTGAALLAERPELANSRTRLWEAIRERTGVSRQGQNGVVDVLLALRREGLLVT</sequence>
<dbReference type="EMBL" id="JBHSEH010000018">
    <property type="protein sequence ID" value="MFC4427182.1"/>
    <property type="molecule type" value="Genomic_DNA"/>
</dbReference>
<protein>
    <submittedName>
        <fullName evidence="1">Nucleotide pyrophosphohydrolase</fullName>
    </submittedName>
</protein>
<organism evidence="1 2">
    <name type="scientific">Deinococcus navajonensis</name>
    <dbReference type="NCBI Taxonomy" id="309884"/>
    <lineage>
        <taxon>Bacteria</taxon>
        <taxon>Thermotogati</taxon>
        <taxon>Deinococcota</taxon>
        <taxon>Deinococci</taxon>
        <taxon>Deinococcales</taxon>
        <taxon>Deinococcaceae</taxon>
        <taxon>Deinococcus</taxon>
    </lineage>
</organism>
<comment type="caution">
    <text evidence="1">The sequence shown here is derived from an EMBL/GenBank/DDBJ whole genome shotgun (WGS) entry which is preliminary data.</text>
</comment>
<keyword evidence="2" id="KW-1185">Reference proteome</keyword>
<dbReference type="Gene3D" id="1.10.287.1080">
    <property type="entry name" value="MazG-like"/>
    <property type="match status" value="1"/>
</dbReference>
<accession>A0ABV8XRJ1</accession>
<dbReference type="SUPFAM" id="SSF101386">
    <property type="entry name" value="all-alpha NTP pyrophosphatases"/>
    <property type="match status" value="1"/>
</dbReference>
<dbReference type="InterPro" id="IPR025984">
    <property type="entry name" value="DCTPP"/>
</dbReference>
<gene>
    <name evidence="1" type="ORF">ACFOZ9_13275</name>
</gene>
<dbReference type="Pfam" id="PF12643">
    <property type="entry name" value="MazG-like"/>
    <property type="match status" value="1"/>
</dbReference>